<evidence type="ECO:0000313" key="1">
    <source>
        <dbReference type="EMBL" id="MDI2091811.1"/>
    </source>
</evidence>
<protein>
    <submittedName>
        <fullName evidence="1">Uncharacterized protein</fullName>
    </submittedName>
</protein>
<evidence type="ECO:0000313" key="2">
    <source>
        <dbReference type="Proteomes" id="UP001431634"/>
    </source>
</evidence>
<gene>
    <name evidence="1" type="ORF">QJV27_10590</name>
</gene>
<dbReference type="EMBL" id="JASBAO010000001">
    <property type="protein sequence ID" value="MDI2091811.1"/>
    <property type="molecule type" value="Genomic_DNA"/>
</dbReference>
<name>A0ABT6Q5I1_9PROT</name>
<dbReference type="RefSeq" id="WP_281448895.1">
    <property type="nucleotide sequence ID" value="NZ_JASBAO010000001.1"/>
</dbReference>
<comment type="caution">
    <text evidence="1">The sequence shown here is derived from an EMBL/GenBank/DDBJ whole genome shotgun (WGS) entry which is preliminary data.</text>
</comment>
<reference evidence="1" key="1">
    <citation type="submission" date="2023-05" db="EMBL/GenBank/DDBJ databases">
        <title>Whole genome sequence of Commensalibacter sp.</title>
        <authorList>
            <person name="Charoenyingcharoen P."/>
            <person name="Yukphan P."/>
        </authorList>
    </citation>
    <scope>NUCLEOTIDE SEQUENCE</scope>
    <source>
        <strain evidence="1">TBRC 16381</strain>
    </source>
</reference>
<proteinExistence type="predicted"/>
<keyword evidence="2" id="KW-1185">Reference proteome</keyword>
<dbReference type="Proteomes" id="UP001431634">
    <property type="component" value="Unassembled WGS sequence"/>
</dbReference>
<sequence>MNELEKYQFEILKRYVLNPNEFDRLILEYNWSRNQFEIFMNILNNFDEKETFTYQDFETTLNKTLGINYQGTKVIITYLYKANQSDKLVYKFIESMRKEGRPLSSEYLSIEKELFGKNIGK</sequence>
<organism evidence="1 2">
    <name type="scientific">Commensalibacter oyaizuii</name>
    <dbReference type="NCBI Taxonomy" id="3043873"/>
    <lineage>
        <taxon>Bacteria</taxon>
        <taxon>Pseudomonadati</taxon>
        <taxon>Pseudomonadota</taxon>
        <taxon>Alphaproteobacteria</taxon>
        <taxon>Acetobacterales</taxon>
        <taxon>Acetobacteraceae</taxon>
    </lineage>
</organism>
<accession>A0ABT6Q5I1</accession>